<dbReference type="PANTHER" id="PTHR46517">
    <property type="entry name" value="FRUCTOSE-2,6-BISPHOSPHATASE TIGAR"/>
    <property type="match status" value="1"/>
</dbReference>
<dbReference type="SUPFAM" id="SSF53254">
    <property type="entry name" value="Phosphoglycerate mutase-like"/>
    <property type="match status" value="1"/>
</dbReference>
<dbReference type="GO" id="GO:0045820">
    <property type="term" value="P:negative regulation of glycolytic process"/>
    <property type="evidence" value="ECO:0007669"/>
    <property type="project" value="TreeGrafter"/>
</dbReference>
<dbReference type="AlphaFoldDB" id="I0K575"/>
<gene>
    <name evidence="4" type="ORF">FAES_1268</name>
</gene>
<dbReference type="PANTHER" id="PTHR46517:SF1">
    <property type="entry name" value="FRUCTOSE-2,6-BISPHOSPHATASE TIGAR"/>
    <property type="match status" value="1"/>
</dbReference>
<protein>
    <submittedName>
        <fullName evidence="4">Phosphoglycerate mutase</fullName>
    </submittedName>
</protein>
<accession>I0K575</accession>
<dbReference type="PIRSF" id="PIRSF000709">
    <property type="entry name" value="6PFK_2-Ptase"/>
    <property type="match status" value="1"/>
</dbReference>
<dbReference type="GO" id="GO:0004331">
    <property type="term" value="F:fructose-2,6-bisphosphate 2-phosphatase activity"/>
    <property type="evidence" value="ECO:0007669"/>
    <property type="project" value="TreeGrafter"/>
</dbReference>
<name>I0K575_9BACT</name>
<proteinExistence type="predicted"/>
<dbReference type="STRING" id="1166018.FAES_1268"/>
<dbReference type="eggNOG" id="COG0406">
    <property type="taxonomic scope" value="Bacteria"/>
</dbReference>
<dbReference type="GO" id="GO:0005829">
    <property type="term" value="C:cytosol"/>
    <property type="evidence" value="ECO:0007669"/>
    <property type="project" value="TreeGrafter"/>
</dbReference>
<dbReference type="CDD" id="cd07067">
    <property type="entry name" value="HP_PGM_like"/>
    <property type="match status" value="1"/>
</dbReference>
<dbReference type="InterPro" id="IPR051695">
    <property type="entry name" value="Phosphoglycerate_Mutase"/>
</dbReference>
<dbReference type="Pfam" id="PF00300">
    <property type="entry name" value="His_Phos_1"/>
    <property type="match status" value="1"/>
</dbReference>
<feature type="active site" description="Proton donor/acceptor" evidence="2">
    <location>
        <position position="84"/>
    </location>
</feature>
<dbReference type="Gene3D" id="3.40.50.1240">
    <property type="entry name" value="Phosphoglycerate mutase-like"/>
    <property type="match status" value="1"/>
</dbReference>
<dbReference type="HOGENOM" id="CLU_033323_9_5_10"/>
<sequence>MAKKELYIIRHGETDYNRRGVVQGSGVDASLNDMGRAQAAAFFQAYQHVPFAKIYTSTLIRTYQTVESFIELGIPFEKLSGLNEISWGIMEGKVPNTLDDDYYRTLIENWSAGNTAMPTEQGESPEQVMARQRPAIDHILAQTDESPVLVAMHGRAMRILLSWLLGYPLARMDQFEHSNLCLYKLTYTYQSGTFTLDVANDTAHLFAVNSYLEL</sequence>
<feature type="binding site" evidence="3">
    <location>
        <position position="61"/>
    </location>
    <ligand>
        <name>substrate</name>
    </ligand>
</feature>
<dbReference type="InterPro" id="IPR001345">
    <property type="entry name" value="PG/BPGM_mutase_AS"/>
</dbReference>
<evidence type="ECO:0000313" key="5">
    <source>
        <dbReference type="Proteomes" id="UP000011058"/>
    </source>
</evidence>
<feature type="active site" description="Tele-phosphohistidine intermediate" evidence="2">
    <location>
        <position position="11"/>
    </location>
</feature>
<dbReference type="Proteomes" id="UP000011058">
    <property type="component" value="Chromosome"/>
</dbReference>
<organism evidence="4 5">
    <name type="scientific">Fibrella aestuarina BUZ 2</name>
    <dbReference type="NCBI Taxonomy" id="1166018"/>
    <lineage>
        <taxon>Bacteria</taxon>
        <taxon>Pseudomonadati</taxon>
        <taxon>Bacteroidota</taxon>
        <taxon>Cytophagia</taxon>
        <taxon>Cytophagales</taxon>
        <taxon>Spirosomataceae</taxon>
        <taxon>Fibrella</taxon>
    </lineage>
</organism>
<evidence type="ECO:0000256" key="1">
    <source>
        <dbReference type="ARBA" id="ARBA00022801"/>
    </source>
</evidence>
<dbReference type="PROSITE" id="PS00175">
    <property type="entry name" value="PG_MUTASE"/>
    <property type="match status" value="1"/>
</dbReference>
<evidence type="ECO:0000313" key="4">
    <source>
        <dbReference type="EMBL" id="CCG99278.1"/>
    </source>
</evidence>
<dbReference type="InterPro" id="IPR013078">
    <property type="entry name" value="His_Pase_superF_clade-1"/>
</dbReference>
<dbReference type="InterPro" id="IPR029033">
    <property type="entry name" value="His_PPase_superfam"/>
</dbReference>
<keyword evidence="1" id="KW-0378">Hydrolase</keyword>
<dbReference type="KEGG" id="fae:FAES_1268"/>
<dbReference type="SMART" id="SM00855">
    <property type="entry name" value="PGAM"/>
    <property type="match status" value="1"/>
</dbReference>
<dbReference type="EMBL" id="HE796683">
    <property type="protein sequence ID" value="CCG99278.1"/>
    <property type="molecule type" value="Genomic_DNA"/>
</dbReference>
<evidence type="ECO:0000256" key="3">
    <source>
        <dbReference type="PIRSR" id="PIRSR613078-2"/>
    </source>
</evidence>
<feature type="binding site" evidence="3">
    <location>
        <begin position="10"/>
        <end position="17"/>
    </location>
    <ligand>
        <name>substrate</name>
    </ligand>
</feature>
<dbReference type="GO" id="GO:0043456">
    <property type="term" value="P:regulation of pentose-phosphate shunt"/>
    <property type="evidence" value="ECO:0007669"/>
    <property type="project" value="TreeGrafter"/>
</dbReference>
<reference evidence="4 5" key="1">
    <citation type="journal article" date="2012" name="J. Bacteriol.">
        <title>Genome Sequence of Fibrella aestuarina BUZ 2T, a Filamentous Marine Bacterium.</title>
        <authorList>
            <person name="Filippini M."/>
            <person name="Qi W."/>
            <person name="Blom J."/>
            <person name="Goesmann A."/>
            <person name="Smits T.H."/>
            <person name="Bagheri H.C."/>
        </authorList>
    </citation>
    <scope>NUCLEOTIDE SEQUENCE [LARGE SCALE GENOMIC DNA]</scope>
    <source>
        <strain evidence="5">BUZ 2T</strain>
    </source>
</reference>
<keyword evidence="5" id="KW-1185">Reference proteome</keyword>
<evidence type="ECO:0000256" key="2">
    <source>
        <dbReference type="PIRSR" id="PIRSR613078-1"/>
    </source>
</evidence>
<dbReference type="OrthoDB" id="9782128at2"/>
<dbReference type="RefSeq" id="WP_015330377.1">
    <property type="nucleotide sequence ID" value="NC_020054.1"/>
</dbReference>